<proteinExistence type="predicted"/>
<keyword evidence="2" id="KW-1185">Reference proteome</keyword>
<accession>A0ACB8ZJ00</accession>
<gene>
    <name evidence="1" type="ORF">L6452_30198</name>
</gene>
<protein>
    <submittedName>
        <fullName evidence="1">Uncharacterized protein</fullName>
    </submittedName>
</protein>
<sequence length="780" mass="88207">MKELNHLKIPLQAIRNCTQDFNETNFIGKGGYGRVYKGILFWMDYQNLPVAVKQLDITGFQGSKEFYTEVLMLSQYRHENIVTLIGFCDDGNEMILVYEYASHGSLDAYLSDPSMLGLLSWEKRLNICVGAASALDYLHNHVSTNHRIIHRDIKSANILLDENWNAKLSDFGLSKICLANQQNTFVVTNLAGTHGYCDPQYERTGILTKESDVYSFGVVLFEVLCGRLACVFQYSDERRFLHHFARTCYQNGEVDKIIDHRIREHIMAEPLNMFSAIAYQCLHKTRELRPTIAEVALALENVSRIQIGAPITETSNHPPSPFSSTTSEDWPGIENFQIQGDAKPGGKLICCGYSVRGTSTCTFRWVRHLLDCTREYIEGAITPEYVVTADDVDKLISVECIPKNDQGRKGEMVRLFANEQNKITCDPEMQQEIDEYMSIGQASFCVLLLMDSSERWEQTTLSLERSSYQIKVERTQDIFIHEKYSNGLSINIPSGLATQFVLKCLNGSSHSFDTFNDVRIRDTLVLTMRMFLRKIGAPIINISNDPPSSFSSTTAVYTSSENSEDGPGIEGFQIIGDAKPGRKLIGCGYSVHGTSLCMFQWVRHHQDGTREYIEGATYAEYAVTADDVDKLIAVECIPMDDRGRQGEMVRLFANEQNKITCDPEMQQEIDKYMSVGQASFSVLLLMDSSEKWEQTTLSLEQSSYQIKVVRTQDIVIREKYSNGITIKIPLGLATQFVLTSSNGSSHSFDTFNDVRMRDTLVVTMRMFQSKALDDKRKSKA</sequence>
<comment type="caution">
    <text evidence="1">The sequence shown here is derived from an EMBL/GenBank/DDBJ whole genome shotgun (WGS) entry which is preliminary data.</text>
</comment>
<evidence type="ECO:0000313" key="2">
    <source>
        <dbReference type="Proteomes" id="UP001055879"/>
    </source>
</evidence>
<organism evidence="1 2">
    <name type="scientific">Arctium lappa</name>
    <name type="common">Greater burdock</name>
    <name type="synonym">Lappa major</name>
    <dbReference type="NCBI Taxonomy" id="4217"/>
    <lineage>
        <taxon>Eukaryota</taxon>
        <taxon>Viridiplantae</taxon>
        <taxon>Streptophyta</taxon>
        <taxon>Embryophyta</taxon>
        <taxon>Tracheophyta</taxon>
        <taxon>Spermatophyta</taxon>
        <taxon>Magnoliopsida</taxon>
        <taxon>eudicotyledons</taxon>
        <taxon>Gunneridae</taxon>
        <taxon>Pentapetalae</taxon>
        <taxon>asterids</taxon>
        <taxon>campanulids</taxon>
        <taxon>Asterales</taxon>
        <taxon>Asteraceae</taxon>
        <taxon>Carduoideae</taxon>
        <taxon>Cardueae</taxon>
        <taxon>Arctiinae</taxon>
        <taxon>Arctium</taxon>
    </lineage>
</organism>
<evidence type="ECO:0000313" key="1">
    <source>
        <dbReference type="EMBL" id="KAI3697290.1"/>
    </source>
</evidence>
<dbReference type="EMBL" id="CM042056">
    <property type="protein sequence ID" value="KAI3697290.1"/>
    <property type="molecule type" value="Genomic_DNA"/>
</dbReference>
<reference evidence="2" key="1">
    <citation type="journal article" date="2022" name="Mol. Ecol. Resour.">
        <title>The genomes of chicory, endive, great burdock and yacon provide insights into Asteraceae palaeo-polyploidization history and plant inulin production.</title>
        <authorList>
            <person name="Fan W."/>
            <person name="Wang S."/>
            <person name="Wang H."/>
            <person name="Wang A."/>
            <person name="Jiang F."/>
            <person name="Liu H."/>
            <person name="Zhao H."/>
            <person name="Xu D."/>
            <person name="Zhang Y."/>
        </authorList>
    </citation>
    <scope>NUCLEOTIDE SEQUENCE [LARGE SCALE GENOMIC DNA]</scope>
    <source>
        <strain evidence="2">cv. Niubang</strain>
    </source>
</reference>
<name>A0ACB8ZJ00_ARCLA</name>
<dbReference type="Proteomes" id="UP001055879">
    <property type="component" value="Linkage Group LG10"/>
</dbReference>
<reference evidence="1 2" key="2">
    <citation type="journal article" date="2022" name="Mol. Ecol. Resour.">
        <title>The genomes of chicory, endive, great burdock and yacon provide insights into Asteraceae paleo-polyploidization history and plant inulin production.</title>
        <authorList>
            <person name="Fan W."/>
            <person name="Wang S."/>
            <person name="Wang H."/>
            <person name="Wang A."/>
            <person name="Jiang F."/>
            <person name="Liu H."/>
            <person name="Zhao H."/>
            <person name="Xu D."/>
            <person name="Zhang Y."/>
        </authorList>
    </citation>
    <scope>NUCLEOTIDE SEQUENCE [LARGE SCALE GENOMIC DNA]</scope>
    <source>
        <strain evidence="2">cv. Niubang</strain>
    </source>
</reference>